<proteinExistence type="predicted"/>
<organism evidence="1 2">
    <name type="scientific">Blautia segnis</name>
    <dbReference type="NCBI Taxonomy" id="2763030"/>
    <lineage>
        <taxon>Bacteria</taxon>
        <taxon>Bacillati</taxon>
        <taxon>Bacillota</taxon>
        <taxon>Clostridia</taxon>
        <taxon>Lachnospirales</taxon>
        <taxon>Lachnospiraceae</taxon>
        <taxon>Blautia</taxon>
    </lineage>
</organism>
<evidence type="ECO:0000313" key="2">
    <source>
        <dbReference type="Proteomes" id="UP000652847"/>
    </source>
</evidence>
<name>A0A8I0AIY4_9FIRM</name>
<sequence>MARIIFFIFAVMCCITTGSKASQSLPEEKSTLTGAYLYELPGSSQMKDMQKVLPSEIEFRKDTEGLLTVTKLTSPDEIRTAVDAFLQIRIGDRTDIFVTDQYDVISFFFPDNTTVSFQLNGRSLEWRNQGKTELYDLENAELFWEEVSIR</sequence>
<dbReference type="EMBL" id="JACOOT010000019">
    <property type="protein sequence ID" value="MBC5651194.1"/>
    <property type="molecule type" value="Genomic_DNA"/>
</dbReference>
<evidence type="ECO:0000313" key="1">
    <source>
        <dbReference type="EMBL" id="MBC5651194.1"/>
    </source>
</evidence>
<reference evidence="1 2" key="1">
    <citation type="submission" date="2020-08" db="EMBL/GenBank/DDBJ databases">
        <title>Genome public.</title>
        <authorList>
            <person name="Liu C."/>
            <person name="Sun Q."/>
        </authorList>
    </citation>
    <scope>NUCLEOTIDE SEQUENCE [LARGE SCALE GENOMIC DNA]</scope>
    <source>
        <strain evidence="1 2">BX17</strain>
    </source>
</reference>
<accession>A0A8I0AIY4</accession>
<dbReference type="AlphaFoldDB" id="A0A8I0AIY4"/>
<dbReference type="RefSeq" id="WP_186901307.1">
    <property type="nucleotide sequence ID" value="NZ_JACOOT010000019.1"/>
</dbReference>
<dbReference type="Proteomes" id="UP000652847">
    <property type="component" value="Unassembled WGS sequence"/>
</dbReference>
<gene>
    <name evidence="1" type="ORF">H8S54_08760</name>
</gene>
<comment type="caution">
    <text evidence="1">The sequence shown here is derived from an EMBL/GenBank/DDBJ whole genome shotgun (WGS) entry which is preliminary data.</text>
</comment>
<protein>
    <submittedName>
        <fullName evidence="1">Uncharacterized protein</fullName>
    </submittedName>
</protein>
<keyword evidence="2" id="KW-1185">Reference proteome</keyword>